<dbReference type="AlphaFoldDB" id="A0A8J2TMB1"/>
<reference evidence="1" key="1">
    <citation type="journal article" date="2014" name="Int. J. Syst. Evol. Microbiol.">
        <title>Complete genome sequence of Corynebacterium casei LMG S-19264T (=DSM 44701T), isolated from a smear-ripened cheese.</title>
        <authorList>
            <consortium name="US DOE Joint Genome Institute (JGI-PGF)"/>
            <person name="Walter F."/>
            <person name="Albersmeier A."/>
            <person name="Kalinowski J."/>
            <person name="Ruckert C."/>
        </authorList>
    </citation>
    <scope>NUCLEOTIDE SEQUENCE</scope>
    <source>
        <strain evidence="1">CGMCC 1.12360</strain>
    </source>
</reference>
<dbReference type="InterPro" id="IPR020277">
    <property type="entry name" value="DUF2624"/>
</dbReference>
<accession>A0A8J2TMB1</accession>
<reference evidence="1" key="2">
    <citation type="submission" date="2020-09" db="EMBL/GenBank/DDBJ databases">
        <authorList>
            <person name="Sun Q."/>
            <person name="Zhou Y."/>
        </authorList>
    </citation>
    <scope>NUCLEOTIDE SEQUENCE</scope>
    <source>
        <strain evidence="1">CGMCC 1.12360</strain>
    </source>
</reference>
<dbReference type="EMBL" id="BMEV01000046">
    <property type="protein sequence ID" value="GFZ81779.1"/>
    <property type="molecule type" value="Genomic_DNA"/>
</dbReference>
<protein>
    <recommendedName>
        <fullName evidence="3">DUF2624 domain-containing protein</fullName>
    </recommendedName>
</protein>
<keyword evidence="2" id="KW-1185">Reference proteome</keyword>
<evidence type="ECO:0000313" key="1">
    <source>
        <dbReference type="EMBL" id="GFZ81779.1"/>
    </source>
</evidence>
<comment type="caution">
    <text evidence="1">The sequence shown here is derived from an EMBL/GenBank/DDBJ whole genome shotgun (WGS) entry which is preliminary data.</text>
</comment>
<organism evidence="1 2">
    <name type="scientific">Compostibacillus humi</name>
    <dbReference type="NCBI Taxonomy" id="1245525"/>
    <lineage>
        <taxon>Bacteria</taxon>
        <taxon>Bacillati</taxon>
        <taxon>Bacillota</taxon>
        <taxon>Bacilli</taxon>
        <taxon>Bacillales</taxon>
        <taxon>Bacillaceae</taxon>
        <taxon>Compostibacillus</taxon>
    </lineage>
</organism>
<gene>
    <name evidence="1" type="ORF">GCM10010978_23260</name>
</gene>
<dbReference type="Pfam" id="PF11116">
    <property type="entry name" value="DUF2624"/>
    <property type="match status" value="1"/>
</dbReference>
<evidence type="ECO:0008006" key="3">
    <source>
        <dbReference type="Google" id="ProtNLM"/>
    </source>
</evidence>
<name>A0A8J2TMB1_9BACI</name>
<sequence>MSVFIKEFVKNKLKQVTSEEILYYARQYGFHLTHAEAQEISNFLRTNTLDPFKKRERIKMMQQLAMITDPATVKKTEKLLMELVERHGLGYLLED</sequence>
<evidence type="ECO:0000313" key="2">
    <source>
        <dbReference type="Proteomes" id="UP000602050"/>
    </source>
</evidence>
<proteinExistence type="predicted"/>
<dbReference type="RefSeq" id="WP_188392579.1">
    <property type="nucleotide sequence ID" value="NZ_BMEV01000046.1"/>
</dbReference>
<dbReference type="Proteomes" id="UP000602050">
    <property type="component" value="Unassembled WGS sequence"/>
</dbReference>